<comment type="caution">
    <text evidence="1">The sequence shown here is derived from an EMBL/GenBank/DDBJ whole genome shotgun (WGS) entry which is preliminary data.</text>
</comment>
<accession>A0ABW1YD02</accession>
<organism evidence="1 2">
    <name type="scientific">Deinococcus lacus</name>
    <dbReference type="NCBI Taxonomy" id="392561"/>
    <lineage>
        <taxon>Bacteria</taxon>
        <taxon>Thermotogati</taxon>
        <taxon>Deinococcota</taxon>
        <taxon>Deinococci</taxon>
        <taxon>Deinococcales</taxon>
        <taxon>Deinococcaceae</taxon>
        <taxon>Deinococcus</taxon>
    </lineage>
</organism>
<dbReference type="EMBL" id="JBHSWD010000001">
    <property type="protein sequence ID" value="MFC6591415.1"/>
    <property type="molecule type" value="Genomic_DNA"/>
</dbReference>
<gene>
    <name evidence="1" type="ORF">ACFP81_04915</name>
</gene>
<name>A0ABW1YD02_9DEIO</name>
<evidence type="ECO:0000313" key="2">
    <source>
        <dbReference type="Proteomes" id="UP001596297"/>
    </source>
</evidence>
<sequence>MRCRDNPQRQLRREYWPGAGSWGGENIVWTTEKVTYFPKGFGKVTVKQHAFTLAGVKAKLPCK</sequence>
<dbReference type="Proteomes" id="UP001596297">
    <property type="component" value="Unassembled WGS sequence"/>
</dbReference>
<protein>
    <submittedName>
        <fullName evidence="1">Uncharacterized protein</fullName>
    </submittedName>
</protein>
<reference evidence="2" key="1">
    <citation type="journal article" date="2019" name="Int. J. Syst. Evol. Microbiol.">
        <title>The Global Catalogue of Microorganisms (GCM) 10K type strain sequencing project: providing services to taxonomists for standard genome sequencing and annotation.</title>
        <authorList>
            <consortium name="The Broad Institute Genomics Platform"/>
            <consortium name="The Broad Institute Genome Sequencing Center for Infectious Disease"/>
            <person name="Wu L."/>
            <person name="Ma J."/>
        </authorList>
    </citation>
    <scope>NUCLEOTIDE SEQUENCE [LARGE SCALE GENOMIC DNA]</scope>
    <source>
        <strain evidence="2">CGMCC 1.15772</strain>
    </source>
</reference>
<keyword evidence="2" id="KW-1185">Reference proteome</keyword>
<proteinExistence type="predicted"/>
<evidence type="ECO:0000313" key="1">
    <source>
        <dbReference type="EMBL" id="MFC6591415.1"/>
    </source>
</evidence>